<keyword evidence="2" id="KW-0547">Nucleotide-binding</keyword>
<dbReference type="KEGG" id="cuv:CUREI_11250"/>
<feature type="domain" description="AAA+ ATPase" evidence="1">
    <location>
        <begin position="253"/>
        <end position="382"/>
    </location>
</feature>
<dbReference type="Gene3D" id="3.40.50.300">
    <property type="entry name" value="P-loop containing nucleotide triphosphate hydrolases"/>
    <property type="match status" value="1"/>
</dbReference>
<dbReference type="GO" id="GO:0005524">
    <property type="term" value="F:ATP binding"/>
    <property type="evidence" value="ECO:0007669"/>
    <property type="project" value="UniProtKB-KW"/>
</dbReference>
<accession>A0A077HN29</accession>
<name>A0A077HN29_9CORY</name>
<evidence type="ECO:0000313" key="2">
    <source>
        <dbReference type="EMBL" id="AIL97755.1"/>
    </source>
</evidence>
<dbReference type="InterPro" id="IPR018647">
    <property type="entry name" value="SLFN_3-like_DNA/RNA_helicase"/>
</dbReference>
<dbReference type="OrthoDB" id="3193269at2"/>
<proteinExistence type="predicted"/>
<dbReference type="Pfam" id="PF09848">
    <property type="entry name" value="SLFN-g3_helicase"/>
    <property type="match status" value="1"/>
</dbReference>
<reference evidence="2 3" key="1">
    <citation type="submission" date="2014-08" db="EMBL/GenBank/DDBJ databases">
        <title>Complete genome sequence of Corynebacterium ureicelerivorans DSM 45051, a lipophilic and urea-splitting isolate from a blood culture of a septicaemia patient.</title>
        <authorList>
            <person name="Tippelt A."/>
            <person name="Albersmeier A."/>
            <person name="Brinkrolf K."/>
            <person name="Ruckert C."/>
            <person name="Tauch A."/>
        </authorList>
    </citation>
    <scope>NUCLEOTIDE SEQUENCE [LARGE SCALE GENOMIC DNA]</scope>
    <source>
        <strain evidence="2 3">IMMIB RIV-2301</strain>
    </source>
</reference>
<dbReference type="EMBL" id="CP009215">
    <property type="protein sequence ID" value="AIL97755.1"/>
    <property type="molecule type" value="Genomic_DNA"/>
</dbReference>
<dbReference type="SUPFAM" id="SSF52540">
    <property type="entry name" value="P-loop containing nucleoside triphosphate hydrolases"/>
    <property type="match status" value="1"/>
</dbReference>
<dbReference type="InterPro" id="IPR003593">
    <property type="entry name" value="AAA+_ATPase"/>
</dbReference>
<gene>
    <name evidence="2" type="ORF">CUREI_11250</name>
</gene>
<keyword evidence="2" id="KW-0067">ATP-binding</keyword>
<sequence>MSGLCLNAREFVRVAQDPDSLVETMLQQYMSDSRAAAGQAEQRSWRKSLPALADDLAAAGLDGVDVLLEFGLPLTSQRADVILAGTHPGTGNPSFVVVELKQWSAAEPFEGDDALVSVPGLPGPVLHPAKQVDGYRRYLTNYLVNLHGHEDWVDAVAYLHGAESDDDVSEIVGAAEARVFTGGRRKALRAHLRERLGGAGSADVLLTSSVRPSTKLMQIAADEVRDREKFILLGNQQLAVDMIRHEVERAGEAKRVIVVSGGPGSGKSAIALSALGELAREGKSVLHATGSRSFTQTLRKVAGHRSKDTQSLFKYFNSFTKAMPNEIDVLIADEAHRIRETSNNRFTRATDRSDRLQIDELISAARVPVFLLDDHQVVRKGELGTARDIEAFARAQGHDVVRIDLDGQFRCGGSAAYVEWVEQVLGLTDGVPFEAALPEDDPFVVEVVDSPWELERRLREWNDGGYTARISAGYCWKWSDAKRDGLVDDVVIGDWTRPWNNKEDRRVGTAPPAALWATQEGGFDQVGCVYTAQGFEFDWAGVIIGPDLVWRDGRFETVRSANKDPHFRNPKTVSDDDFDLLVRHVYKVLLTRGMIGTILYSPDAQTREALRALLN</sequence>
<dbReference type="Proteomes" id="UP000028939">
    <property type="component" value="Chromosome"/>
</dbReference>
<evidence type="ECO:0000259" key="1">
    <source>
        <dbReference type="SMART" id="SM00382"/>
    </source>
</evidence>
<keyword evidence="3" id="KW-1185">Reference proteome</keyword>
<dbReference type="HOGENOM" id="CLU_019642_0_0_11"/>
<dbReference type="RefSeq" id="WP_038613491.1">
    <property type="nucleotide sequence ID" value="NZ_CP009215.1"/>
</dbReference>
<organism evidence="2 3">
    <name type="scientific">Corynebacterium ureicelerivorans</name>
    <dbReference type="NCBI Taxonomy" id="401472"/>
    <lineage>
        <taxon>Bacteria</taxon>
        <taxon>Bacillati</taxon>
        <taxon>Actinomycetota</taxon>
        <taxon>Actinomycetes</taxon>
        <taxon>Mycobacteriales</taxon>
        <taxon>Corynebacteriaceae</taxon>
        <taxon>Corynebacterium</taxon>
    </lineage>
</organism>
<evidence type="ECO:0000313" key="3">
    <source>
        <dbReference type="Proteomes" id="UP000028939"/>
    </source>
</evidence>
<protein>
    <submittedName>
        <fullName evidence="2">ATP-binding protein</fullName>
    </submittedName>
</protein>
<dbReference type="STRING" id="401472.CUREI_11250"/>
<dbReference type="AlphaFoldDB" id="A0A077HN29"/>
<dbReference type="InterPro" id="IPR027417">
    <property type="entry name" value="P-loop_NTPase"/>
</dbReference>
<dbReference type="SMART" id="SM00382">
    <property type="entry name" value="AAA"/>
    <property type="match status" value="1"/>
</dbReference>